<keyword evidence="2" id="KW-1185">Reference proteome</keyword>
<accession>A0ABM7QI36</accession>
<proteinExistence type="predicted"/>
<dbReference type="InterPro" id="IPR010262">
    <property type="entry name" value="Arylsulfotransferase_bact"/>
</dbReference>
<protein>
    <recommendedName>
        <fullName evidence="3">Arylsulfotransferase N-terminal domain-containing protein</fullName>
    </recommendedName>
</protein>
<dbReference type="PANTHER" id="PTHR35340:SF5">
    <property type="entry name" value="ASST-DOMAIN-CONTAINING PROTEIN"/>
    <property type="match status" value="1"/>
</dbReference>
<dbReference type="EMBL" id="AP024563">
    <property type="protein sequence ID" value="BCU05417.1"/>
    <property type="molecule type" value="Genomic_DNA"/>
</dbReference>
<dbReference type="RefSeq" id="WP_213379511.1">
    <property type="nucleotide sequence ID" value="NZ_AP024563.1"/>
</dbReference>
<dbReference type="Pfam" id="PF05935">
    <property type="entry name" value="Arylsulfotrans"/>
    <property type="match status" value="1"/>
</dbReference>
<gene>
    <name evidence="1" type="ORF">Atep_00940</name>
</gene>
<evidence type="ECO:0000313" key="2">
    <source>
        <dbReference type="Proteomes" id="UP000680679"/>
    </source>
</evidence>
<dbReference type="InterPro" id="IPR053143">
    <property type="entry name" value="Arylsulfate_ST"/>
</dbReference>
<sequence length="625" mass="69224">MQRYLIRFTMLLVLILGWSLRLSTADAVTLVADRPSPQPAGTTITFTIDAQGTTNALYRLSAGPAQGPGQPEIVYDGSRDDTLEWTRIDPGVYRIVATVLNADTGEEQVVEQLFNIEPAVPPDTSWAMVLPTSNPLVALYVAPPCPPPARMHVRFEAPGDGRVQATGPKRCEPGVPLHFLVAGMRERTTYRMRHEILGPFDEVMVGSDAIDFTTGEALIAISEHHPVSLDSGQDATTEPLIWSSTLIGNPTLGLGPYIHATDLEGRLVWYLDTPTWAIRPSHGGTLWVVRPDPISGVRDTVPAKVDLLGRVVRQTTVEALNRQLARLGYADRINDIHHDVRDLPDGRIAFISTVERLVTDVQGPGTVSVLGDMILVTDQNFVIQWVWNGWDHLDPTRPATLGEVCAIGDAGCPPFHLAEQSNDWMHSNSLAYTPDGNLILSVRHQDWIVKVEYADGAGDGHVLWRLGPEGDFALVGGTADDWFSHTHDAQFISENRILVYDNSNLRCAGETPPPDCRSRGQVWEIDERTMTAELVFDQDLGDFAFAVGSAQRLLDGGYWFNSGMLGSFAEPRTTFLDVGPDGATRRRIELDMFHYRSYRLRDLYSVPPSWDTPAWNSHPRRLSTW</sequence>
<dbReference type="PANTHER" id="PTHR35340">
    <property type="entry name" value="PQQ ENZYME REPEAT PROTEIN-RELATED"/>
    <property type="match status" value="1"/>
</dbReference>
<evidence type="ECO:0008006" key="3">
    <source>
        <dbReference type="Google" id="ProtNLM"/>
    </source>
</evidence>
<dbReference type="Proteomes" id="UP000680679">
    <property type="component" value="Chromosome"/>
</dbReference>
<evidence type="ECO:0000313" key="1">
    <source>
        <dbReference type="EMBL" id="BCU05417.1"/>
    </source>
</evidence>
<organism evidence="1 2">
    <name type="scientific">Allochromatium tepidum</name>
    <dbReference type="NCBI Taxonomy" id="553982"/>
    <lineage>
        <taxon>Bacteria</taxon>
        <taxon>Pseudomonadati</taxon>
        <taxon>Pseudomonadota</taxon>
        <taxon>Gammaproteobacteria</taxon>
        <taxon>Chromatiales</taxon>
        <taxon>Chromatiaceae</taxon>
        <taxon>Allochromatium</taxon>
    </lineage>
</organism>
<reference evidence="1 2" key="1">
    <citation type="submission" date="2021-04" db="EMBL/GenBank/DDBJ databases">
        <title>Complete genome sequencing of Allochromatium tepidum strain NZ.</title>
        <authorList>
            <person name="Tsukatani Y."/>
            <person name="Mori H."/>
        </authorList>
    </citation>
    <scope>NUCLEOTIDE SEQUENCE [LARGE SCALE GENOMIC DNA]</scope>
    <source>
        <strain evidence="1 2">NZ</strain>
    </source>
</reference>
<name>A0ABM7QI36_9GAMM</name>